<feature type="domain" description="TadE-like" evidence="2">
    <location>
        <begin position="11"/>
        <end position="53"/>
    </location>
</feature>
<accession>A0ABW5UJX7</accession>
<proteinExistence type="predicted"/>
<dbReference type="Pfam" id="PF07811">
    <property type="entry name" value="TadE"/>
    <property type="match status" value="1"/>
</dbReference>
<organism evidence="3 4">
    <name type="scientific">Comamonas terrae</name>
    <dbReference type="NCBI Taxonomy" id="673548"/>
    <lineage>
        <taxon>Bacteria</taxon>
        <taxon>Pseudomonadati</taxon>
        <taxon>Pseudomonadota</taxon>
        <taxon>Betaproteobacteria</taxon>
        <taxon>Burkholderiales</taxon>
        <taxon>Comamonadaceae</taxon>
        <taxon>Comamonas</taxon>
    </lineage>
</organism>
<dbReference type="InterPro" id="IPR012495">
    <property type="entry name" value="TadE-like_dom"/>
</dbReference>
<gene>
    <name evidence="3" type="ORF">ACFSW6_01760</name>
</gene>
<keyword evidence="4" id="KW-1185">Reference proteome</keyword>
<evidence type="ECO:0000256" key="1">
    <source>
        <dbReference type="SAM" id="Phobius"/>
    </source>
</evidence>
<dbReference type="RefSeq" id="WP_083526515.1">
    <property type="nucleotide sequence ID" value="NZ_BCNT01000003.1"/>
</dbReference>
<sequence length="161" mass="17353">MKPTYSLYQRGVALTEFALILPLLLILTFITTEFGRALYQYNTLTKAVRDASRYLSIQDPNIATNDPQGLITKAKNLVVFGNVADTGNPLALGLSINQVPKPTWQNVGSSPVINTVTIRIAGCATSPPPCYKFTPLVSSAFGVNFGTVNFADISATMRAPL</sequence>
<dbReference type="EMBL" id="JBHUMV010000001">
    <property type="protein sequence ID" value="MFD2752797.1"/>
    <property type="molecule type" value="Genomic_DNA"/>
</dbReference>
<name>A0ABW5UJX7_9BURK</name>
<feature type="transmembrane region" description="Helical" evidence="1">
    <location>
        <begin position="12"/>
        <end position="30"/>
    </location>
</feature>
<dbReference type="Proteomes" id="UP001597463">
    <property type="component" value="Unassembled WGS sequence"/>
</dbReference>
<reference evidence="4" key="1">
    <citation type="journal article" date="2019" name="Int. J. Syst. Evol. Microbiol.">
        <title>The Global Catalogue of Microorganisms (GCM) 10K type strain sequencing project: providing services to taxonomists for standard genome sequencing and annotation.</title>
        <authorList>
            <consortium name="The Broad Institute Genomics Platform"/>
            <consortium name="The Broad Institute Genome Sequencing Center for Infectious Disease"/>
            <person name="Wu L."/>
            <person name="Ma J."/>
        </authorList>
    </citation>
    <scope>NUCLEOTIDE SEQUENCE [LARGE SCALE GENOMIC DNA]</scope>
    <source>
        <strain evidence="4">TISTR 1906</strain>
    </source>
</reference>
<keyword evidence="1" id="KW-1133">Transmembrane helix</keyword>
<keyword evidence="1" id="KW-0472">Membrane</keyword>
<protein>
    <submittedName>
        <fullName evidence="3">TadE/TadG family type IV pilus assembly protein</fullName>
    </submittedName>
</protein>
<evidence type="ECO:0000313" key="4">
    <source>
        <dbReference type="Proteomes" id="UP001597463"/>
    </source>
</evidence>
<comment type="caution">
    <text evidence="3">The sequence shown here is derived from an EMBL/GenBank/DDBJ whole genome shotgun (WGS) entry which is preliminary data.</text>
</comment>
<evidence type="ECO:0000259" key="2">
    <source>
        <dbReference type="Pfam" id="PF07811"/>
    </source>
</evidence>
<keyword evidence="1" id="KW-0812">Transmembrane</keyword>
<evidence type="ECO:0000313" key="3">
    <source>
        <dbReference type="EMBL" id="MFD2752797.1"/>
    </source>
</evidence>